<reference evidence="3" key="2">
    <citation type="journal article" date="2013" name="G3 (Bethesda)">
        <title>Genomes of Ashbya fungi isolated from insects reveal four mating-type loci, numerous translocations, lack of transposons, and distinct gene duplications.</title>
        <authorList>
            <person name="Dietrich F.S."/>
            <person name="Voegeli S."/>
            <person name="Kuo S."/>
            <person name="Philippsen P."/>
        </authorList>
    </citation>
    <scope>GENOME REANNOTATION</scope>
    <source>
        <strain evidence="3">ATCC 10895 / CBS 109.51 / FGSC 9923 / NRRL Y-1056</strain>
    </source>
</reference>
<dbReference type="CDD" id="cd22571">
    <property type="entry name" value="SNF6"/>
    <property type="match status" value="1"/>
</dbReference>
<dbReference type="Proteomes" id="UP000000591">
    <property type="component" value="Chromosome VI"/>
</dbReference>
<dbReference type="HOGENOM" id="CLU_051557_0_0_1"/>
<accession>Q753Y7</accession>
<dbReference type="RefSeq" id="NP_985732.2">
    <property type="nucleotide sequence ID" value="NM_211086.2"/>
</dbReference>
<reference evidence="2 3" key="1">
    <citation type="journal article" date="2004" name="Science">
        <title>The Ashbya gossypii genome as a tool for mapping the ancient Saccharomyces cerevisiae genome.</title>
        <authorList>
            <person name="Dietrich F.S."/>
            <person name="Voegeli S."/>
            <person name="Brachat S."/>
            <person name="Lerch A."/>
            <person name="Gates K."/>
            <person name="Steiner S."/>
            <person name="Mohr C."/>
            <person name="Pohlmann R."/>
            <person name="Luedi P."/>
            <person name="Choi S."/>
            <person name="Wing R.A."/>
            <person name="Flavier A."/>
            <person name="Gaffney T.D."/>
            <person name="Philippsen P."/>
        </authorList>
    </citation>
    <scope>NUCLEOTIDE SEQUENCE [LARGE SCALE GENOMIC DNA]</scope>
    <source>
        <strain evidence="3">ATCC 10895 / CBS 109.51 / FGSC 9923 / NRRL Y-1056</strain>
    </source>
</reference>
<dbReference type="eggNOG" id="ENOG502S1YQ">
    <property type="taxonomic scope" value="Eukaryota"/>
</dbReference>
<gene>
    <name evidence="2" type="ORF">AGOS_AFR185C</name>
</gene>
<dbReference type="InterPro" id="IPR059172">
    <property type="entry name" value="SNF6"/>
</dbReference>
<organism evidence="2 3">
    <name type="scientific">Eremothecium gossypii (strain ATCC 10895 / CBS 109.51 / FGSC 9923 / NRRL Y-1056)</name>
    <name type="common">Yeast</name>
    <name type="synonym">Ashbya gossypii</name>
    <dbReference type="NCBI Taxonomy" id="284811"/>
    <lineage>
        <taxon>Eukaryota</taxon>
        <taxon>Fungi</taxon>
        <taxon>Dikarya</taxon>
        <taxon>Ascomycota</taxon>
        <taxon>Saccharomycotina</taxon>
        <taxon>Saccharomycetes</taxon>
        <taxon>Saccharomycetales</taxon>
        <taxon>Saccharomycetaceae</taxon>
        <taxon>Eremothecium</taxon>
    </lineage>
</organism>
<dbReference type="EMBL" id="AE016819">
    <property type="protein sequence ID" value="AAS53556.2"/>
    <property type="molecule type" value="Genomic_DNA"/>
</dbReference>
<dbReference type="AlphaFoldDB" id="Q753Y7"/>
<dbReference type="STRING" id="284811.Q753Y7"/>
<evidence type="ECO:0000313" key="2">
    <source>
        <dbReference type="EMBL" id="AAS53556.2"/>
    </source>
</evidence>
<proteinExistence type="predicted"/>
<keyword evidence="3" id="KW-1185">Reference proteome</keyword>
<protein>
    <submittedName>
        <fullName evidence="2">AFR185Cp</fullName>
    </submittedName>
</protein>
<dbReference type="KEGG" id="ago:AGOS_AFR185C"/>
<dbReference type="GeneID" id="4621990"/>
<sequence>MAKRGRKPLNRGWRVQQQGGHGHMHGMHGMQQQKFERHRSQRLNPEQIGTSVHDESDTISFRNHLLANYILTAGWMDALTTQAVPVSRIGRTPLYSELLRLDDLRARKAAAADEVAALEARLDSWAPDSAFQEAYTELEKSPLHQEAVERALARYEHHFRRTARMQQSVVFRSCGGRPQPAAGCAPDNYWSEIYPRLREQRARRLLEERKRRREEEKLKEQAGAEQMQLQLPADAAAAASTAHQAQTAEPPSAQMLDTMFNDIDQEPFNNGFDDAFGELDSAFF</sequence>
<dbReference type="InParanoid" id="Q753Y7"/>
<evidence type="ECO:0000313" key="3">
    <source>
        <dbReference type="Proteomes" id="UP000000591"/>
    </source>
</evidence>
<name>Q753Y7_EREGS</name>
<dbReference type="OMA" id="APPDYWE"/>
<dbReference type="OrthoDB" id="4034416at2759"/>
<evidence type="ECO:0000256" key="1">
    <source>
        <dbReference type="SAM" id="MobiDB-lite"/>
    </source>
</evidence>
<dbReference type="FunCoup" id="Q753Y7">
    <property type="interactions" value="211"/>
</dbReference>
<feature type="region of interest" description="Disordered" evidence="1">
    <location>
        <begin position="1"/>
        <end position="27"/>
    </location>
</feature>